<evidence type="ECO:0000313" key="2">
    <source>
        <dbReference type="EMBL" id="KAJ8889672.1"/>
    </source>
</evidence>
<name>A0ABQ9HZI4_9NEOP</name>
<dbReference type="PROSITE" id="PS50994">
    <property type="entry name" value="INTEGRASE"/>
    <property type="match status" value="1"/>
</dbReference>
<dbReference type="InterPro" id="IPR012337">
    <property type="entry name" value="RNaseH-like_sf"/>
</dbReference>
<evidence type="ECO:0000259" key="1">
    <source>
        <dbReference type="PROSITE" id="PS50994"/>
    </source>
</evidence>
<sequence>MQRVENWHMMDGRLETCSTQEPTKWRLFVLVKKRTLVLTHAHASETVGNPGRAQTVKKKCVTCQRFKSCRADGRQQQLPRFPKRLFETMSLDLMGPYPLATNGKKFMLVFTDNYSCWVDACPFSGMCAKHCEGVGAKNLVRWRYSKQLLTYNGTQFTGRRFQEKCTQEGGYTI</sequence>
<accession>A0ABQ9HZI4</accession>
<feature type="domain" description="Integrase catalytic" evidence="1">
    <location>
        <begin position="78"/>
        <end position="173"/>
    </location>
</feature>
<dbReference type="SUPFAM" id="SSF53098">
    <property type="entry name" value="Ribonuclease H-like"/>
    <property type="match status" value="1"/>
</dbReference>
<organism evidence="2 3">
    <name type="scientific">Dryococelus australis</name>
    <dbReference type="NCBI Taxonomy" id="614101"/>
    <lineage>
        <taxon>Eukaryota</taxon>
        <taxon>Metazoa</taxon>
        <taxon>Ecdysozoa</taxon>
        <taxon>Arthropoda</taxon>
        <taxon>Hexapoda</taxon>
        <taxon>Insecta</taxon>
        <taxon>Pterygota</taxon>
        <taxon>Neoptera</taxon>
        <taxon>Polyneoptera</taxon>
        <taxon>Phasmatodea</taxon>
        <taxon>Verophasmatodea</taxon>
        <taxon>Anareolatae</taxon>
        <taxon>Phasmatidae</taxon>
        <taxon>Eurycanthinae</taxon>
        <taxon>Dryococelus</taxon>
    </lineage>
</organism>
<proteinExistence type="predicted"/>
<dbReference type="EMBL" id="JARBHB010000003">
    <property type="protein sequence ID" value="KAJ8889672.1"/>
    <property type="molecule type" value="Genomic_DNA"/>
</dbReference>
<dbReference type="Proteomes" id="UP001159363">
    <property type="component" value="Chromosome 3"/>
</dbReference>
<keyword evidence="3" id="KW-1185">Reference proteome</keyword>
<dbReference type="Gene3D" id="3.30.420.10">
    <property type="entry name" value="Ribonuclease H-like superfamily/Ribonuclease H"/>
    <property type="match status" value="1"/>
</dbReference>
<dbReference type="InterPro" id="IPR036397">
    <property type="entry name" value="RNaseH_sf"/>
</dbReference>
<reference evidence="2 3" key="1">
    <citation type="submission" date="2023-02" db="EMBL/GenBank/DDBJ databases">
        <title>LHISI_Scaffold_Assembly.</title>
        <authorList>
            <person name="Stuart O.P."/>
            <person name="Cleave R."/>
            <person name="Magrath M.J.L."/>
            <person name="Mikheyev A.S."/>
        </authorList>
    </citation>
    <scope>NUCLEOTIDE SEQUENCE [LARGE SCALE GENOMIC DNA]</scope>
    <source>
        <strain evidence="2">Daus_M_001</strain>
        <tissue evidence="2">Leg muscle</tissue>
    </source>
</reference>
<comment type="caution">
    <text evidence="2">The sequence shown here is derived from an EMBL/GenBank/DDBJ whole genome shotgun (WGS) entry which is preliminary data.</text>
</comment>
<protein>
    <recommendedName>
        <fullName evidence="1">Integrase catalytic domain-containing protein</fullName>
    </recommendedName>
</protein>
<evidence type="ECO:0000313" key="3">
    <source>
        <dbReference type="Proteomes" id="UP001159363"/>
    </source>
</evidence>
<gene>
    <name evidence="2" type="ORF">PR048_009173</name>
</gene>
<dbReference type="InterPro" id="IPR001584">
    <property type="entry name" value="Integrase_cat-core"/>
</dbReference>